<feature type="domain" description="DM" evidence="6">
    <location>
        <begin position="64"/>
        <end position="111"/>
    </location>
</feature>
<accession>A0AAN4ZUH0</accession>
<dbReference type="GO" id="GO:0000981">
    <property type="term" value="F:DNA-binding transcription factor activity, RNA polymerase II-specific"/>
    <property type="evidence" value="ECO:0007669"/>
    <property type="project" value="TreeGrafter"/>
</dbReference>
<proteinExistence type="predicted"/>
<dbReference type="PANTHER" id="PTHR12322">
    <property type="entry name" value="DOUBLESEX AND MAB-3 RELATED TRANSCRIPTION FACTOR DMRT"/>
    <property type="match status" value="1"/>
</dbReference>
<dbReference type="EMBL" id="BTRK01000003">
    <property type="protein sequence ID" value="GMR43560.1"/>
    <property type="molecule type" value="Genomic_DNA"/>
</dbReference>
<dbReference type="PANTHER" id="PTHR12322:SF118">
    <property type="entry name" value="DM DOMAIN-CONTAINING PROTEIN"/>
    <property type="match status" value="1"/>
</dbReference>
<comment type="caution">
    <text evidence="7">The sequence shown here is derived from an EMBL/GenBank/DDBJ whole genome shotgun (WGS) entry which is preliminary data.</text>
</comment>
<feature type="DNA-binding region" description="DM" evidence="5">
    <location>
        <begin position="64"/>
        <end position="111"/>
    </location>
</feature>
<evidence type="ECO:0000256" key="1">
    <source>
        <dbReference type="ARBA" id="ARBA00022723"/>
    </source>
</evidence>
<evidence type="ECO:0000256" key="2">
    <source>
        <dbReference type="ARBA" id="ARBA00022833"/>
    </source>
</evidence>
<dbReference type="SMART" id="SM00301">
    <property type="entry name" value="DM"/>
    <property type="match status" value="2"/>
</dbReference>
<gene>
    <name evidence="7" type="ORF">PMAYCL1PPCAC_13755</name>
</gene>
<name>A0AAN4ZUH0_9BILA</name>
<dbReference type="InterPro" id="IPR036407">
    <property type="entry name" value="DM_DNA-bd_sf"/>
</dbReference>
<evidence type="ECO:0000313" key="7">
    <source>
        <dbReference type="EMBL" id="GMR43560.1"/>
    </source>
</evidence>
<dbReference type="InterPro" id="IPR001275">
    <property type="entry name" value="DM_DNA-bd"/>
</dbReference>
<comment type="subcellular location">
    <subcellularLocation>
        <location evidence="5">Nucleus</location>
    </subcellularLocation>
</comment>
<dbReference type="Proteomes" id="UP001328107">
    <property type="component" value="Unassembled WGS sequence"/>
</dbReference>
<keyword evidence="3 5" id="KW-0238">DNA-binding</keyword>
<feature type="non-terminal residue" evidence="7">
    <location>
        <position position="113"/>
    </location>
</feature>
<dbReference type="GO" id="GO:0046872">
    <property type="term" value="F:metal ion binding"/>
    <property type="evidence" value="ECO:0007669"/>
    <property type="project" value="UniProtKB-KW"/>
</dbReference>
<keyword evidence="2 5" id="KW-0862">Zinc</keyword>
<feature type="non-terminal residue" evidence="7">
    <location>
        <position position="1"/>
    </location>
</feature>
<evidence type="ECO:0000313" key="8">
    <source>
        <dbReference type="Proteomes" id="UP001328107"/>
    </source>
</evidence>
<dbReference type="GO" id="GO:0000978">
    <property type="term" value="F:RNA polymerase II cis-regulatory region sequence-specific DNA binding"/>
    <property type="evidence" value="ECO:0007669"/>
    <property type="project" value="TreeGrafter"/>
</dbReference>
<evidence type="ECO:0000256" key="4">
    <source>
        <dbReference type="ARBA" id="ARBA00023242"/>
    </source>
</evidence>
<protein>
    <recommendedName>
        <fullName evidence="6">DM domain-containing protein</fullName>
    </recommendedName>
</protein>
<dbReference type="InterPro" id="IPR026607">
    <property type="entry name" value="DMRT"/>
</dbReference>
<sequence length="113" mass="13198">QCMKCLLHGESQSHSSHDCPRSKCECRKCHLIDSRRSVANKLVRLGRKQKIEYSLSDRDCRYTCARCRNHGILVIKKHHTPCPYSLCPCEPCTLNGERKRIDAELNEIMREER</sequence>
<dbReference type="SUPFAM" id="SSF82927">
    <property type="entry name" value="Cysteine-rich DNA binding domain, (DM domain)"/>
    <property type="match status" value="2"/>
</dbReference>
<dbReference type="GO" id="GO:0005634">
    <property type="term" value="C:nucleus"/>
    <property type="evidence" value="ECO:0007669"/>
    <property type="project" value="UniProtKB-SubCell"/>
</dbReference>
<keyword evidence="8" id="KW-1185">Reference proteome</keyword>
<evidence type="ECO:0000256" key="5">
    <source>
        <dbReference type="PROSITE-ProRule" id="PRU00070"/>
    </source>
</evidence>
<dbReference type="Gene3D" id="4.10.1040.10">
    <property type="entry name" value="DM DNA-binding domain"/>
    <property type="match status" value="1"/>
</dbReference>
<keyword evidence="4 5" id="KW-0539">Nucleus</keyword>
<organism evidence="7 8">
    <name type="scientific">Pristionchus mayeri</name>
    <dbReference type="NCBI Taxonomy" id="1317129"/>
    <lineage>
        <taxon>Eukaryota</taxon>
        <taxon>Metazoa</taxon>
        <taxon>Ecdysozoa</taxon>
        <taxon>Nematoda</taxon>
        <taxon>Chromadorea</taxon>
        <taxon>Rhabditida</taxon>
        <taxon>Rhabditina</taxon>
        <taxon>Diplogasteromorpha</taxon>
        <taxon>Diplogasteroidea</taxon>
        <taxon>Neodiplogasteridae</taxon>
        <taxon>Pristionchus</taxon>
    </lineage>
</organism>
<dbReference type="GO" id="GO:0007548">
    <property type="term" value="P:sex differentiation"/>
    <property type="evidence" value="ECO:0007669"/>
    <property type="project" value="TreeGrafter"/>
</dbReference>
<dbReference type="AlphaFoldDB" id="A0AAN4ZUH0"/>
<dbReference type="PROSITE" id="PS50809">
    <property type="entry name" value="DM_2"/>
    <property type="match status" value="1"/>
</dbReference>
<evidence type="ECO:0000256" key="3">
    <source>
        <dbReference type="ARBA" id="ARBA00023125"/>
    </source>
</evidence>
<evidence type="ECO:0000259" key="6">
    <source>
        <dbReference type="PROSITE" id="PS50809"/>
    </source>
</evidence>
<reference evidence="8" key="1">
    <citation type="submission" date="2022-10" db="EMBL/GenBank/DDBJ databases">
        <title>Genome assembly of Pristionchus species.</title>
        <authorList>
            <person name="Yoshida K."/>
            <person name="Sommer R.J."/>
        </authorList>
    </citation>
    <scope>NUCLEOTIDE SEQUENCE [LARGE SCALE GENOMIC DNA]</scope>
    <source>
        <strain evidence="8">RS5460</strain>
    </source>
</reference>
<keyword evidence="1 5" id="KW-0479">Metal-binding</keyword>
<dbReference type="Pfam" id="PF00751">
    <property type="entry name" value="DM"/>
    <property type="match status" value="1"/>
</dbReference>